<name>A0ABR4P9L9_9HELO</name>
<feature type="transmembrane region" description="Helical" evidence="2">
    <location>
        <begin position="60"/>
        <end position="78"/>
    </location>
</feature>
<dbReference type="PANTHER" id="PTHR28077">
    <property type="entry name" value="INOSITOL PHOSPHORYLCERAMIDE SYNTHASE REGULATORY SUBUNIT KEI1"/>
    <property type="match status" value="1"/>
</dbReference>
<sequence>MALLPRWLRLPCPKTFLYFMSLRTGTEMISLSVIFNKLTGFYGLLAILTGVELSLLQLSMYIYSVGALVLVAILSPHIRKQSPFECLALAWFYVFDTVINTAYTSAFAVTWFLAISAHESNTPGGIPSAPGSGTIDKAAGFTSPQYNVSKVEIVANPASGVTKGQEAVAYAAAGTAASGASASLGHGVGLEESIPSIILIGLMTLVRVYFILVVLAYARQVLRQHMFRRSPIAKLHLHTDGVADAPAENPFAANSAAGRGWKGQVGRLMVSVGEGYWLGGRADDSWVKGMDGRFKNSTKNIGPPGTIERERRARSGTGPPMPPKNLPKV</sequence>
<gene>
    <name evidence="3" type="ORF">PVAG01_08264</name>
</gene>
<organism evidence="3 4">
    <name type="scientific">Phlyctema vagabunda</name>
    <dbReference type="NCBI Taxonomy" id="108571"/>
    <lineage>
        <taxon>Eukaryota</taxon>
        <taxon>Fungi</taxon>
        <taxon>Dikarya</taxon>
        <taxon>Ascomycota</taxon>
        <taxon>Pezizomycotina</taxon>
        <taxon>Leotiomycetes</taxon>
        <taxon>Helotiales</taxon>
        <taxon>Dermateaceae</taxon>
        <taxon>Phlyctema</taxon>
    </lineage>
</organism>
<keyword evidence="2" id="KW-1133">Transmembrane helix</keyword>
<dbReference type="EMBL" id="JBFCZG010000007">
    <property type="protein sequence ID" value="KAL3419766.1"/>
    <property type="molecule type" value="Genomic_DNA"/>
</dbReference>
<evidence type="ECO:0000256" key="2">
    <source>
        <dbReference type="SAM" id="Phobius"/>
    </source>
</evidence>
<feature type="transmembrane region" description="Helical" evidence="2">
    <location>
        <begin position="90"/>
        <end position="114"/>
    </location>
</feature>
<dbReference type="PANTHER" id="PTHR28077:SF1">
    <property type="entry name" value="INOSITOL PHOSPHORYLCERAMIDE SYNTHASE REGULATORY SUBUNIT KEI1"/>
    <property type="match status" value="1"/>
</dbReference>
<proteinExistence type="predicted"/>
<dbReference type="InterPro" id="IPR013862">
    <property type="entry name" value="Kei1"/>
</dbReference>
<feature type="transmembrane region" description="Helical" evidence="2">
    <location>
        <begin position="28"/>
        <end position="48"/>
    </location>
</feature>
<evidence type="ECO:0000313" key="4">
    <source>
        <dbReference type="Proteomes" id="UP001629113"/>
    </source>
</evidence>
<feature type="transmembrane region" description="Helical" evidence="2">
    <location>
        <begin position="197"/>
        <end position="218"/>
    </location>
</feature>
<protein>
    <recommendedName>
        <fullName evidence="5">DUF1753-domain-containing protein</fullName>
    </recommendedName>
</protein>
<evidence type="ECO:0008006" key="5">
    <source>
        <dbReference type="Google" id="ProtNLM"/>
    </source>
</evidence>
<dbReference type="Pfam" id="PF08552">
    <property type="entry name" value="Kei1"/>
    <property type="match status" value="1"/>
</dbReference>
<dbReference type="Proteomes" id="UP001629113">
    <property type="component" value="Unassembled WGS sequence"/>
</dbReference>
<keyword evidence="4" id="KW-1185">Reference proteome</keyword>
<reference evidence="3 4" key="1">
    <citation type="submission" date="2024-06" db="EMBL/GenBank/DDBJ databases">
        <title>Complete genome of Phlyctema vagabunda strain 19-DSS-EL-015.</title>
        <authorList>
            <person name="Fiorenzani C."/>
        </authorList>
    </citation>
    <scope>NUCLEOTIDE SEQUENCE [LARGE SCALE GENOMIC DNA]</scope>
    <source>
        <strain evidence="3 4">19-DSS-EL-015</strain>
    </source>
</reference>
<feature type="region of interest" description="Disordered" evidence="1">
    <location>
        <begin position="293"/>
        <end position="329"/>
    </location>
</feature>
<accession>A0ABR4P9L9</accession>
<comment type="caution">
    <text evidence="3">The sequence shown here is derived from an EMBL/GenBank/DDBJ whole genome shotgun (WGS) entry which is preliminary data.</text>
</comment>
<evidence type="ECO:0000313" key="3">
    <source>
        <dbReference type="EMBL" id="KAL3419766.1"/>
    </source>
</evidence>
<evidence type="ECO:0000256" key="1">
    <source>
        <dbReference type="SAM" id="MobiDB-lite"/>
    </source>
</evidence>
<keyword evidence="2" id="KW-0812">Transmembrane</keyword>
<feature type="compositionally biased region" description="Pro residues" evidence="1">
    <location>
        <begin position="319"/>
        <end position="329"/>
    </location>
</feature>
<keyword evidence="2" id="KW-0472">Membrane</keyword>